<sequence length="151" mass="16703">MTDKVLVSACLLGYPVRYDGKSVPLKEITWLQQLQQQNRLVIICPEQAGGLPTPRDPAERQQDKIMTVNGQDVTTEFELGAQKALTLCQQHNIKIALLKAKSPSCGNHQIYNGQFDKTLIAGQGVTAELLNKNGIKVYSELEIDKLLDVIS</sequence>
<keyword evidence="2" id="KW-1185">Reference proteome</keyword>
<name>A0ABU3QZA0_9GAMM</name>
<organism evidence="1 2">
    <name type="scientific">Psychrosphaera aquimarina</name>
    <dbReference type="NCBI Taxonomy" id="2044854"/>
    <lineage>
        <taxon>Bacteria</taxon>
        <taxon>Pseudomonadati</taxon>
        <taxon>Pseudomonadota</taxon>
        <taxon>Gammaproteobacteria</taxon>
        <taxon>Alteromonadales</taxon>
        <taxon>Pseudoalteromonadaceae</taxon>
        <taxon>Psychrosphaera</taxon>
    </lineage>
</organism>
<dbReference type="Proteomes" id="UP001257914">
    <property type="component" value="Unassembled WGS sequence"/>
</dbReference>
<proteinExistence type="predicted"/>
<accession>A0ABU3QZA0</accession>
<dbReference type="EMBL" id="JAWCUA010000003">
    <property type="protein sequence ID" value="MDU0112373.1"/>
    <property type="molecule type" value="Genomic_DNA"/>
</dbReference>
<protein>
    <submittedName>
        <fullName evidence="1">DUF523 domain-containing protein</fullName>
    </submittedName>
</protein>
<dbReference type="PANTHER" id="PTHR30087:SF1">
    <property type="entry name" value="HYPOTHETICAL CYTOSOLIC PROTEIN"/>
    <property type="match status" value="1"/>
</dbReference>
<dbReference type="RefSeq" id="WP_315946115.1">
    <property type="nucleotide sequence ID" value="NZ_JAWCUA010000003.1"/>
</dbReference>
<dbReference type="Pfam" id="PF04463">
    <property type="entry name" value="2-thiour_desulf"/>
    <property type="match status" value="1"/>
</dbReference>
<evidence type="ECO:0000313" key="2">
    <source>
        <dbReference type="Proteomes" id="UP001257914"/>
    </source>
</evidence>
<dbReference type="InterPro" id="IPR007553">
    <property type="entry name" value="2-thiour_desulf"/>
</dbReference>
<gene>
    <name evidence="1" type="ORF">RT723_05035</name>
</gene>
<dbReference type="PANTHER" id="PTHR30087">
    <property type="entry name" value="INNER MEMBRANE PROTEIN"/>
    <property type="match status" value="1"/>
</dbReference>
<reference evidence="1 2" key="1">
    <citation type="submission" date="2023-10" db="EMBL/GenBank/DDBJ databases">
        <title>Psychrosphaera aquimaarina strain SW33 isolated from seawater.</title>
        <authorList>
            <person name="Bayburt H."/>
            <person name="Kim J.M."/>
            <person name="Choi B.J."/>
            <person name="Jeon C.O."/>
        </authorList>
    </citation>
    <scope>NUCLEOTIDE SEQUENCE [LARGE SCALE GENOMIC DNA]</scope>
    <source>
        <strain evidence="1 2">KCTC 52743</strain>
    </source>
</reference>
<comment type="caution">
    <text evidence="1">The sequence shown here is derived from an EMBL/GenBank/DDBJ whole genome shotgun (WGS) entry which is preliminary data.</text>
</comment>
<evidence type="ECO:0000313" key="1">
    <source>
        <dbReference type="EMBL" id="MDU0112373.1"/>
    </source>
</evidence>